<dbReference type="EMBL" id="CAMAPF010001074">
    <property type="protein sequence ID" value="CAH9145403.1"/>
    <property type="molecule type" value="Genomic_DNA"/>
</dbReference>
<feature type="compositionally biased region" description="Basic residues" evidence="1">
    <location>
        <begin position="64"/>
        <end position="76"/>
    </location>
</feature>
<name>A0AAV0GCU7_9ASTE</name>
<dbReference type="AlphaFoldDB" id="A0AAV0GCU7"/>
<gene>
    <name evidence="2" type="ORF">CEPIT_LOCUS42186</name>
</gene>
<comment type="caution">
    <text evidence="2">The sequence shown here is derived from an EMBL/GenBank/DDBJ whole genome shotgun (WGS) entry which is preliminary data.</text>
</comment>
<reference evidence="2" key="1">
    <citation type="submission" date="2022-07" db="EMBL/GenBank/DDBJ databases">
        <authorList>
            <person name="Macas J."/>
            <person name="Novak P."/>
            <person name="Neumann P."/>
        </authorList>
    </citation>
    <scope>NUCLEOTIDE SEQUENCE</scope>
</reference>
<proteinExistence type="predicted"/>
<dbReference type="Proteomes" id="UP001152523">
    <property type="component" value="Unassembled WGS sequence"/>
</dbReference>
<organism evidence="2 3">
    <name type="scientific">Cuscuta epithymum</name>
    <dbReference type="NCBI Taxonomy" id="186058"/>
    <lineage>
        <taxon>Eukaryota</taxon>
        <taxon>Viridiplantae</taxon>
        <taxon>Streptophyta</taxon>
        <taxon>Embryophyta</taxon>
        <taxon>Tracheophyta</taxon>
        <taxon>Spermatophyta</taxon>
        <taxon>Magnoliopsida</taxon>
        <taxon>eudicotyledons</taxon>
        <taxon>Gunneridae</taxon>
        <taxon>Pentapetalae</taxon>
        <taxon>asterids</taxon>
        <taxon>lamiids</taxon>
        <taxon>Solanales</taxon>
        <taxon>Convolvulaceae</taxon>
        <taxon>Cuscuteae</taxon>
        <taxon>Cuscuta</taxon>
        <taxon>Cuscuta subgen. Cuscuta</taxon>
    </lineage>
</organism>
<feature type="region of interest" description="Disordered" evidence="1">
    <location>
        <begin position="57"/>
        <end position="108"/>
    </location>
</feature>
<accession>A0AAV0GCU7</accession>
<evidence type="ECO:0000256" key="1">
    <source>
        <dbReference type="SAM" id="MobiDB-lite"/>
    </source>
</evidence>
<evidence type="ECO:0000313" key="3">
    <source>
        <dbReference type="Proteomes" id="UP001152523"/>
    </source>
</evidence>
<protein>
    <submittedName>
        <fullName evidence="2">Uncharacterized protein</fullName>
    </submittedName>
</protein>
<sequence>MRMQMQRKLHKLLCSSDSNASVRLLREESFKKLKHDVEEQVGSVYFSDSDSASIRVGTISNPKGSRKKGERNVRRKSIVEIKSNQARGRKKSTTASTSIIDLENCKHS</sequence>
<keyword evidence="3" id="KW-1185">Reference proteome</keyword>
<evidence type="ECO:0000313" key="2">
    <source>
        <dbReference type="EMBL" id="CAH9145403.1"/>
    </source>
</evidence>